<dbReference type="InterPro" id="IPR000734">
    <property type="entry name" value="TAG_lipase"/>
</dbReference>
<evidence type="ECO:0000259" key="6">
    <source>
        <dbReference type="Pfam" id="PF00151"/>
    </source>
</evidence>
<dbReference type="SUPFAM" id="SSF53474">
    <property type="entry name" value="alpha/beta-Hydrolases"/>
    <property type="match status" value="1"/>
</dbReference>
<dbReference type="GO" id="GO:0016042">
    <property type="term" value="P:lipid catabolic process"/>
    <property type="evidence" value="ECO:0007669"/>
    <property type="project" value="TreeGrafter"/>
</dbReference>
<evidence type="ECO:0000256" key="5">
    <source>
        <dbReference type="SAM" id="SignalP"/>
    </source>
</evidence>
<evidence type="ECO:0000256" key="2">
    <source>
        <dbReference type="ARBA" id="ARBA00010701"/>
    </source>
</evidence>
<dbReference type="InterPro" id="IPR033906">
    <property type="entry name" value="Lipase_N"/>
</dbReference>
<reference evidence="7" key="1">
    <citation type="submission" date="2019-08" db="EMBL/GenBank/DDBJ databases">
        <title>The genome of the North American firefly Photinus pyralis.</title>
        <authorList>
            <consortium name="Photinus pyralis genome working group"/>
            <person name="Fallon T.R."/>
            <person name="Sander Lower S.E."/>
            <person name="Weng J.-K."/>
        </authorList>
    </citation>
    <scope>NUCLEOTIDE SEQUENCE</scope>
    <source>
        <strain evidence="7">TRF0915ILg1</strain>
        <tissue evidence="7">Whole body</tissue>
    </source>
</reference>
<gene>
    <name evidence="7" type="ORF">ILUMI_24969</name>
</gene>
<dbReference type="EMBL" id="VTPC01090847">
    <property type="protein sequence ID" value="KAF2881204.1"/>
    <property type="molecule type" value="Genomic_DNA"/>
</dbReference>
<dbReference type="OrthoDB" id="199913at2759"/>
<dbReference type="PRINTS" id="PR00821">
    <property type="entry name" value="TAGLIPASE"/>
</dbReference>
<dbReference type="InterPro" id="IPR013818">
    <property type="entry name" value="Lipase"/>
</dbReference>
<evidence type="ECO:0000313" key="8">
    <source>
        <dbReference type="Proteomes" id="UP000801492"/>
    </source>
</evidence>
<comment type="caution">
    <text evidence="7">The sequence shown here is derived from an EMBL/GenBank/DDBJ whole genome shotgun (WGS) entry which is preliminary data.</text>
</comment>
<protein>
    <recommendedName>
        <fullName evidence="6">Lipase domain-containing protein</fullName>
    </recommendedName>
</protein>
<evidence type="ECO:0000313" key="7">
    <source>
        <dbReference type="EMBL" id="KAF2881204.1"/>
    </source>
</evidence>
<evidence type="ECO:0000256" key="1">
    <source>
        <dbReference type="ARBA" id="ARBA00004613"/>
    </source>
</evidence>
<feature type="chain" id="PRO_5035437794" description="Lipase domain-containing protein" evidence="5">
    <location>
        <begin position="17"/>
        <end position="394"/>
    </location>
</feature>
<organism evidence="7 8">
    <name type="scientific">Ignelater luminosus</name>
    <name type="common">Cucubano</name>
    <name type="synonym">Pyrophorus luminosus</name>
    <dbReference type="NCBI Taxonomy" id="2038154"/>
    <lineage>
        <taxon>Eukaryota</taxon>
        <taxon>Metazoa</taxon>
        <taxon>Ecdysozoa</taxon>
        <taxon>Arthropoda</taxon>
        <taxon>Hexapoda</taxon>
        <taxon>Insecta</taxon>
        <taxon>Pterygota</taxon>
        <taxon>Neoptera</taxon>
        <taxon>Endopterygota</taxon>
        <taxon>Coleoptera</taxon>
        <taxon>Polyphaga</taxon>
        <taxon>Elateriformia</taxon>
        <taxon>Elateroidea</taxon>
        <taxon>Elateridae</taxon>
        <taxon>Agrypninae</taxon>
        <taxon>Pyrophorini</taxon>
        <taxon>Ignelater</taxon>
    </lineage>
</organism>
<dbReference type="GO" id="GO:0017171">
    <property type="term" value="F:serine hydrolase activity"/>
    <property type="evidence" value="ECO:0007669"/>
    <property type="project" value="TreeGrafter"/>
</dbReference>
<keyword evidence="8" id="KW-1185">Reference proteome</keyword>
<dbReference type="CDD" id="cd00707">
    <property type="entry name" value="Pancreat_lipase_like"/>
    <property type="match status" value="1"/>
</dbReference>
<sequence>MVLYCFLLCLVQRSSQINNNRFQLQRSFSDLLPQEDTIGYFSILLDNILSNSMRNMNTPKGESCIPRVITLGNNYTPAISERPFGNCPYCCSIGNPANHIGLYFTNKQKRNTFTRLETLKIRGAFKLAGFKKDLFTIIYIHGFTGVGKGPSGKRILEAYLSRTENYNIILVDWKNLSAGPWYNQAATNTRIAGSTLADILEFYNKTGEIDLSKVHLIDMSLGAHVAGFTGKHFNGRHKIGRITGLDPAFPLFPLTDTSQRLSKFDADFVDVIHTNGGILRFPTSLGHADFYPNGGGTVQPGCDLSTLAENKLMNIAAFCSHYMAFEFYVESVRKPTAFPISRCKDMHNGYFENCIIMINGFMGFLANKSLLGDFYLTSNGSWFIKSIKKKHVKR</sequence>
<feature type="signal peptide" evidence="5">
    <location>
        <begin position="1"/>
        <end position="16"/>
    </location>
</feature>
<keyword evidence="5" id="KW-0732">Signal</keyword>
<comment type="similarity">
    <text evidence="2 4">Belongs to the AB hydrolase superfamily. Lipase family.</text>
</comment>
<feature type="domain" description="Lipase" evidence="6">
    <location>
        <begin position="102"/>
        <end position="348"/>
    </location>
</feature>
<comment type="subcellular location">
    <subcellularLocation>
        <location evidence="1">Secreted</location>
    </subcellularLocation>
</comment>
<keyword evidence="3" id="KW-0964">Secreted</keyword>
<name>A0A8K0G0H0_IGNLU</name>
<dbReference type="GO" id="GO:0005615">
    <property type="term" value="C:extracellular space"/>
    <property type="evidence" value="ECO:0007669"/>
    <property type="project" value="TreeGrafter"/>
</dbReference>
<dbReference type="Pfam" id="PF00151">
    <property type="entry name" value="Lipase"/>
    <property type="match status" value="1"/>
</dbReference>
<evidence type="ECO:0000256" key="4">
    <source>
        <dbReference type="RuleBase" id="RU004262"/>
    </source>
</evidence>
<dbReference type="PANTHER" id="PTHR11610:SF169">
    <property type="entry name" value="GH15759P-RELATED"/>
    <property type="match status" value="1"/>
</dbReference>
<dbReference type="Proteomes" id="UP000801492">
    <property type="component" value="Unassembled WGS sequence"/>
</dbReference>
<dbReference type="AlphaFoldDB" id="A0A8K0G0H0"/>
<dbReference type="Gene3D" id="3.40.50.1820">
    <property type="entry name" value="alpha/beta hydrolase"/>
    <property type="match status" value="1"/>
</dbReference>
<evidence type="ECO:0000256" key="3">
    <source>
        <dbReference type="ARBA" id="ARBA00022525"/>
    </source>
</evidence>
<dbReference type="GO" id="GO:0016298">
    <property type="term" value="F:lipase activity"/>
    <property type="evidence" value="ECO:0007669"/>
    <property type="project" value="InterPro"/>
</dbReference>
<dbReference type="InterPro" id="IPR029058">
    <property type="entry name" value="AB_hydrolase_fold"/>
</dbReference>
<accession>A0A8K0G0H0</accession>
<dbReference type="PANTHER" id="PTHR11610">
    <property type="entry name" value="LIPASE"/>
    <property type="match status" value="1"/>
</dbReference>
<proteinExistence type="inferred from homology"/>